<dbReference type="SUPFAM" id="SSF103506">
    <property type="entry name" value="Mitochondrial carrier"/>
    <property type="match status" value="1"/>
</dbReference>
<keyword evidence="3 11" id="KW-0813">Transport</keyword>
<feature type="repeat" description="Solcar" evidence="10">
    <location>
        <begin position="288"/>
        <end position="371"/>
    </location>
</feature>
<evidence type="ECO:0000256" key="11">
    <source>
        <dbReference type="RuleBase" id="RU000488"/>
    </source>
</evidence>
<feature type="repeat" description="Solcar" evidence="10">
    <location>
        <begin position="5"/>
        <end position="85"/>
    </location>
</feature>
<evidence type="ECO:0000256" key="6">
    <source>
        <dbReference type="ARBA" id="ARBA00022792"/>
    </source>
</evidence>
<dbReference type="InterPro" id="IPR023395">
    <property type="entry name" value="MCP_dom_sf"/>
</dbReference>
<reference evidence="13" key="1">
    <citation type="submission" date="2021-06" db="EMBL/GenBank/DDBJ databases">
        <title>Parelaphostrongylus tenuis whole genome reference sequence.</title>
        <authorList>
            <person name="Garwood T.J."/>
            <person name="Larsen P.A."/>
            <person name="Fountain-Jones N.M."/>
            <person name="Garbe J.R."/>
            <person name="Macchietto M.G."/>
            <person name="Kania S.A."/>
            <person name="Gerhold R.W."/>
            <person name="Richards J.E."/>
            <person name="Wolf T.M."/>
        </authorList>
    </citation>
    <scope>NUCLEOTIDE SEQUENCE</scope>
    <source>
        <strain evidence="13">MNPRO001-30</strain>
        <tissue evidence="13">Meninges</tissue>
    </source>
</reference>
<keyword evidence="6" id="KW-0999">Mitochondrion inner membrane</keyword>
<dbReference type="PANTHER" id="PTHR45829">
    <property type="entry name" value="MITOCHONDRIAL CARRIER PROTEIN RIM2"/>
    <property type="match status" value="1"/>
</dbReference>
<feature type="region of interest" description="Disordered" evidence="12">
    <location>
        <begin position="37"/>
        <end position="76"/>
    </location>
</feature>
<evidence type="ECO:0008006" key="15">
    <source>
        <dbReference type="Google" id="ProtNLM"/>
    </source>
</evidence>
<dbReference type="GO" id="GO:1990519">
    <property type="term" value="P:pyrimidine nucleotide import into mitochondrion"/>
    <property type="evidence" value="ECO:0007669"/>
    <property type="project" value="TreeGrafter"/>
</dbReference>
<evidence type="ECO:0000313" key="14">
    <source>
        <dbReference type="Proteomes" id="UP001196413"/>
    </source>
</evidence>
<evidence type="ECO:0000256" key="7">
    <source>
        <dbReference type="ARBA" id="ARBA00022989"/>
    </source>
</evidence>
<comment type="caution">
    <text evidence="13">The sequence shown here is derived from an EMBL/GenBank/DDBJ whole genome shotgun (WGS) entry which is preliminary data.</text>
</comment>
<evidence type="ECO:0000256" key="9">
    <source>
        <dbReference type="ARBA" id="ARBA00023136"/>
    </source>
</evidence>
<dbReference type="GO" id="GO:0005743">
    <property type="term" value="C:mitochondrial inner membrane"/>
    <property type="evidence" value="ECO:0007669"/>
    <property type="project" value="UniProtKB-SubCell"/>
</dbReference>
<keyword evidence="8" id="KW-0496">Mitochondrion</keyword>
<dbReference type="AlphaFoldDB" id="A0AAD5MZI3"/>
<proteinExistence type="inferred from homology"/>
<evidence type="ECO:0000313" key="13">
    <source>
        <dbReference type="EMBL" id="KAJ1357937.1"/>
    </source>
</evidence>
<dbReference type="PROSITE" id="PS50920">
    <property type="entry name" value="SOLCAR"/>
    <property type="match status" value="4"/>
</dbReference>
<keyword evidence="5" id="KW-0677">Repeat</keyword>
<dbReference type="GO" id="GO:0015218">
    <property type="term" value="F:pyrimidine nucleotide transmembrane transporter activity"/>
    <property type="evidence" value="ECO:0007669"/>
    <property type="project" value="InterPro"/>
</dbReference>
<dbReference type="InterPro" id="IPR002067">
    <property type="entry name" value="MCP"/>
</dbReference>
<keyword evidence="14" id="KW-1185">Reference proteome</keyword>
<dbReference type="InterPro" id="IPR049562">
    <property type="entry name" value="SLC25A33/36-like"/>
</dbReference>
<accession>A0AAD5MZI3</accession>
<dbReference type="Gene3D" id="1.50.40.10">
    <property type="entry name" value="Mitochondrial carrier domain"/>
    <property type="match status" value="2"/>
</dbReference>
<sequence>MFMDREALVHFIGGAVGGTAGTCVTCPLEVIKTRMQSSKGIISPIGPSTSQGGHSRRTPTPRPPTFRKPPPPPSQRSLFSSYKNILENTHRVGTEFAGSIATARGDISRSPPLSFIFSRFVQSQAREDMNTPRKRLNIIRYFSYIIKTEGLGALYKGLLPNLVGVAPSKAVYFYSYSTSKRIWNDSGLFVPNSAIIHMISAGSAGFVAASAVNPIWLVKTRLQLYHGKSTILQMIRRVYAREGIKGFYKGVTASYVGVSETVIQFVIYEHLRNILLRHHEDYEDKGKADFLNFMVAGGFAKFFACVITYPHEVVRTRLREESAVKRSFFSTLYDLYKEGGRSMYRGLSVQLMRTVPNTAITMGTYEVVVYMLHNFLLVPQ</sequence>
<dbReference type="PANTHER" id="PTHR45829:SF4">
    <property type="entry name" value="MITOCHONDRIAL CARRIER PROTEIN RIM2"/>
    <property type="match status" value="1"/>
</dbReference>
<dbReference type="EMBL" id="JAHQIW010003261">
    <property type="protein sequence ID" value="KAJ1357937.1"/>
    <property type="molecule type" value="Genomic_DNA"/>
</dbReference>
<dbReference type="Pfam" id="PF00153">
    <property type="entry name" value="Mito_carr"/>
    <property type="match status" value="4"/>
</dbReference>
<keyword evidence="4 10" id="KW-0812">Transmembrane</keyword>
<dbReference type="PRINTS" id="PR00784">
    <property type="entry name" value="MTUNCOUPLING"/>
</dbReference>
<gene>
    <name evidence="13" type="ORF">KIN20_016212</name>
</gene>
<protein>
    <recommendedName>
        <fullName evidence="15">Mitochondrial carrier protein</fullName>
    </recommendedName>
</protein>
<keyword evidence="9 10" id="KW-0472">Membrane</keyword>
<feature type="repeat" description="Solcar" evidence="10">
    <location>
        <begin position="192"/>
        <end position="274"/>
    </location>
</feature>
<evidence type="ECO:0000256" key="1">
    <source>
        <dbReference type="ARBA" id="ARBA00004448"/>
    </source>
</evidence>
<evidence type="ECO:0000256" key="4">
    <source>
        <dbReference type="ARBA" id="ARBA00022692"/>
    </source>
</evidence>
<keyword evidence="7" id="KW-1133">Transmembrane helix</keyword>
<evidence type="ECO:0000256" key="8">
    <source>
        <dbReference type="ARBA" id="ARBA00023128"/>
    </source>
</evidence>
<comment type="subcellular location">
    <subcellularLocation>
        <location evidence="1">Mitochondrion inner membrane</location>
        <topology evidence="1">Multi-pass membrane protein</topology>
    </subcellularLocation>
</comment>
<feature type="repeat" description="Solcar" evidence="10">
    <location>
        <begin position="89"/>
        <end position="182"/>
    </location>
</feature>
<evidence type="ECO:0000256" key="3">
    <source>
        <dbReference type="ARBA" id="ARBA00022448"/>
    </source>
</evidence>
<evidence type="ECO:0000256" key="2">
    <source>
        <dbReference type="ARBA" id="ARBA00006375"/>
    </source>
</evidence>
<feature type="compositionally biased region" description="Pro residues" evidence="12">
    <location>
        <begin position="60"/>
        <end position="74"/>
    </location>
</feature>
<evidence type="ECO:0000256" key="12">
    <source>
        <dbReference type="SAM" id="MobiDB-lite"/>
    </source>
</evidence>
<dbReference type="Proteomes" id="UP001196413">
    <property type="component" value="Unassembled WGS sequence"/>
</dbReference>
<name>A0AAD5MZI3_PARTN</name>
<evidence type="ECO:0000256" key="10">
    <source>
        <dbReference type="PROSITE-ProRule" id="PRU00282"/>
    </source>
</evidence>
<dbReference type="InterPro" id="IPR018108">
    <property type="entry name" value="MCP_transmembrane"/>
</dbReference>
<comment type="similarity">
    <text evidence="2 11">Belongs to the mitochondrial carrier (TC 2.A.29) family.</text>
</comment>
<feature type="compositionally biased region" description="Low complexity" evidence="12">
    <location>
        <begin position="37"/>
        <end position="53"/>
    </location>
</feature>
<evidence type="ECO:0000256" key="5">
    <source>
        <dbReference type="ARBA" id="ARBA00022737"/>
    </source>
</evidence>
<organism evidence="13 14">
    <name type="scientific">Parelaphostrongylus tenuis</name>
    <name type="common">Meningeal worm</name>
    <dbReference type="NCBI Taxonomy" id="148309"/>
    <lineage>
        <taxon>Eukaryota</taxon>
        <taxon>Metazoa</taxon>
        <taxon>Ecdysozoa</taxon>
        <taxon>Nematoda</taxon>
        <taxon>Chromadorea</taxon>
        <taxon>Rhabditida</taxon>
        <taxon>Rhabditina</taxon>
        <taxon>Rhabditomorpha</taxon>
        <taxon>Strongyloidea</taxon>
        <taxon>Metastrongylidae</taxon>
        <taxon>Parelaphostrongylus</taxon>
    </lineage>
</organism>